<dbReference type="Gene3D" id="3.40.50.1240">
    <property type="entry name" value="Phosphoglycerate mutase-like"/>
    <property type="match status" value="1"/>
</dbReference>
<evidence type="ECO:0000313" key="3">
    <source>
        <dbReference type="Proteomes" id="UP000252519"/>
    </source>
</evidence>
<dbReference type="EMBL" id="JOJR01000018">
    <property type="protein sequence ID" value="RCN50959.1"/>
    <property type="molecule type" value="Genomic_DNA"/>
</dbReference>
<dbReference type="AlphaFoldDB" id="A0A368H5P6"/>
<protein>
    <recommendedName>
        <fullName evidence="4">Phosphoglycerate mutase family protein</fullName>
    </recommendedName>
</protein>
<gene>
    <name evidence="2" type="ORF">ANCCAN_02972</name>
</gene>
<dbReference type="InterPro" id="IPR029033">
    <property type="entry name" value="His_PPase_superfam"/>
</dbReference>
<dbReference type="GO" id="GO:0016791">
    <property type="term" value="F:phosphatase activity"/>
    <property type="evidence" value="ECO:0007669"/>
    <property type="project" value="UniProtKB-ARBA"/>
</dbReference>
<evidence type="ECO:0000256" key="1">
    <source>
        <dbReference type="SAM" id="MobiDB-lite"/>
    </source>
</evidence>
<evidence type="ECO:0008006" key="4">
    <source>
        <dbReference type="Google" id="ProtNLM"/>
    </source>
</evidence>
<feature type="compositionally biased region" description="Low complexity" evidence="1">
    <location>
        <begin position="42"/>
        <end position="52"/>
    </location>
</feature>
<name>A0A368H5P6_ANCCA</name>
<accession>A0A368H5P6</accession>
<comment type="caution">
    <text evidence="2">The sequence shown here is derived from an EMBL/GenBank/DDBJ whole genome shotgun (WGS) entry which is preliminary data.</text>
</comment>
<feature type="compositionally biased region" description="Basic residues" evidence="1">
    <location>
        <begin position="53"/>
        <end position="64"/>
    </location>
</feature>
<dbReference type="Proteomes" id="UP000252519">
    <property type="component" value="Unassembled WGS sequence"/>
</dbReference>
<sequence>MPRGKKSKKSNKSLKKSGKSGKKTPRKKMSKKSVSRSKSRSKSQSVSAGSKPRTPKQSKSRSKSRSIEPGLLEPLSWYRTGDTPFPEFNLDLLAKLYPIDQSYSPVMNMDAIQKLYDTETEAQGVSRADFVLRSLSGEQRKNTLLVVGHAITLAAAVALAFPQGDHKTTSASSGSGTPITSFDWHMSVDMLESEVVDQVNLGLRFPPGSVVALTQVNKGPPYLYQLSPNIIPPLSYGEFFSNRPVLQT</sequence>
<evidence type="ECO:0000313" key="2">
    <source>
        <dbReference type="EMBL" id="RCN50959.1"/>
    </source>
</evidence>
<organism evidence="2 3">
    <name type="scientific">Ancylostoma caninum</name>
    <name type="common">Dog hookworm</name>
    <dbReference type="NCBI Taxonomy" id="29170"/>
    <lineage>
        <taxon>Eukaryota</taxon>
        <taxon>Metazoa</taxon>
        <taxon>Ecdysozoa</taxon>
        <taxon>Nematoda</taxon>
        <taxon>Chromadorea</taxon>
        <taxon>Rhabditida</taxon>
        <taxon>Rhabditina</taxon>
        <taxon>Rhabditomorpha</taxon>
        <taxon>Strongyloidea</taxon>
        <taxon>Ancylostomatidae</taxon>
        <taxon>Ancylostomatinae</taxon>
        <taxon>Ancylostoma</taxon>
    </lineage>
</organism>
<feature type="region of interest" description="Disordered" evidence="1">
    <location>
        <begin position="1"/>
        <end position="66"/>
    </location>
</feature>
<proteinExistence type="predicted"/>
<reference evidence="2 3" key="1">
    <citation type="submission" date="2014-10" db="EMBL/GenBank/DDBJ databases">
        <title>Draft genome of the hookworm Ancylostoma caninum.</title>
        <authorList>
            <person name="Mitreva M."/>
        </authorList>
    </citation>
    <scope>NUCLEOTIDE SEQUENCE [LARGE SCALE GENOMIC DNA]</scope>
    <source>
        <strain evidence="2 3">Baltimore</strain>
    </source>
</reference>
<dbReference type="STRING" id="29170.A0A368H5P6"/>
<dbReference type="OrthoDB" id="414418at2759"/>
<keyword evidence="3" id="KW-1185">Reference proteome</keyword>
<feature type="compositionally biased region" description="Basic residues" evidence="1">
    <location>
        <begin position="1"/>
        <end position="41"/>
    </location>
</feature>